<dbReference type="AlphaFoldDB" id="A0A9X2XVP4"/>
<dbReference type="Pfam" id="PF00982">
    <property type="entry name" value="Glyco_transf_20"/>
    <property type="match status" value="1"/>
</dbReference>
<dbReference type="Gene3D" id="3.30.70.1020">
    <property type="entry name" value="Trehalose-6-phosphate phosphatase related protein, domain 2"/>
    <property type="match status" value="1"/>
</dbReference>
<dbReference type="NCBIfam" id="TIGR00685">
    <property type="entry name" value="T6PP"/>
    <property type="match status" value="1"/>
</dbReference>
<organism evidence="3 4">
    <name type="scientific">Paraflavisolibacter caeni</name>
    <dbReference type="NCBI Taxonomy" id="2982496"/>
    <lineage>
        <taxon>Bacteria</taxon>
        <taxon>Pseudomonadati</taxon>
        <taxon>Bacteroidota</taxon>
        <taxon>Chitinophagia</taxon>
        <taxon>Chitinophagales</taxon>
        <taxon>Chitinophagaceae</taxon>
        <taxon>Paraflavisolibacter</taxon>
    </lineage>
</organism>
<dbReference type="NCBIfam" id="TIGR01484">
    <property type="entry name" value="HAD-SF-IIB"/>
    <property type="match status" value="1"/>
</dbReference>
<reference evidence="3" key="2">
    <citation type="submission" date="2023-04" db="EMBL/GenBank/DDBJ databases">
        <title>Paracnuella aquatica gen. nov., sp. nov., a member of the family Chitinophagaceae isolated from a hot spring.</title>
        <authorList>
            <person name="Wang C."/>
        </authorList>
    </citation>
    <scope>NUCLEOTIDE SEQUENCE</scope>
    <source>
        <strain evidence="3">LB-8</strain>
    </source>
</reference>
<comment type="similarity">
    <text evidence="1">In the C-terminal section; belongs to the trehalose phosphatase family.</text>
</comment>
<dbReference type="GO" id="GO:0004805">
    <property type="term" value="F:trehalose-phosphatase activity"/>
    <property type="evidence" value="ECO:0007669"/>
    <property type="project" value="TreeGrafter"/>
</dbReference>
<evidence type="ECO:0000256" key="1">
    <source>
        <dbReference type="ARBA" id="ARBA00006330"/>
    </source>
</evidence>
<proteinExistence type="inferred from homology"/>
<dbReference type="CDD" id="cd03788">
    <property type="entry name" value="GT20_TPS"/>
    <property type="match status" value="1"/>
</dbReference>
<sequence length="749" mass="86591">MNTSRLFIVSNRLPITIITDDQKFKVQPSSGGLVSAMKSYLAGTSENKHNNFSETFWVGMPCCRPAVWSEAAQGIHESKFTYLPVFYNAKAYECYYNGFSNSTLWPLFHYFPSFAEYNTEHYNYYIQANEAFADTMIRHLRPNDVVWIHDYHLLPLARLLRQAMPELTIGFFLHIPFPSYEIVRLLPRSWREELLYGMLGADLIGFHTMDYATHFLQCIQMVLGLEHNMHIIQHENRLIKADVFPISIDFTLFDNAFDDAKVSVQRAGLQDKFKQQRIIFSVDRLDYTKGVSNRLKAYELFLQNNPEYREKVVFILVVVPSREYITKYAERKKMIDEMISNINSKIGTIHWQPVIYQYNSLNFEEMVALYTSCDIALITPLRDGMNLVAKEFVASRKDQQGVLVLSEMAGAARELTTALIINPNDEKEVSDKILQAMEMPSGEQSKRLEPMRKRIADYDVLTWAADFLNQLNAIKVKQQEFQIKFIDELTKKNLLNDFRKAAKRLILVDYDGTLVSFAPSIMEARPGRRLLELLERLSANEQNNIFILSGRDSTTLENWLGALPLNIIAEHGAKIKLKNGKWKNQLSVEDQTWKQQVRSIMEVYVRRCANTFIEIKEFSIVWHYRKANPEQAKLRALELFAELNEYASDLGAVVVMGNKNIEMRMSGFDKGIILKKKILNEKYDFILAMGDDKTDEDMFKVLSNLKQAYTIKIGSEASYAQYNLQNPQMVQSLLEALSYIPVEQLADKL</sequence>
<accession>A0A9X2XVP4</accession>
<keyword evidence="4" id="KW-1185">Reference proteome</keyword>
<evidence type="ECO:0000313" key="3">
    <source>
        <dbReference type="EMBL" id="MCU7549287.1"/>
    </source>
</evidence>
<dbReference type="Gene3D" id="3.40.50.2000">
    <property type="entry name" value="Glycogen Phosphorylase B"/>
    <property type="match status" value="2"/>
</dbReference>
<dbReference type="GO" id="GO:0003825">
    <property type="term" value="F:alpha,alpha-trehalose-phosphate synthase (UDP-forming) activity"/>
    <property type="evidence" value="ECO:0007669"/>
    <property type="project" value="TreeGrafter"/>
</dbReference>
<dbReference type="InterPro" id="IPR001830">
    <property type="entry name" value="Glyco_trans_20"/>
</dbReference>
<dbReference type="GO" id="GO:0005829">
    <property type="term" value="C:cytosol"/>
    <property type="evidence" value="ECO:0007669"/>
    <property type="project" value="TreeGrafter"/>
</dbReference>
<comment type="caution">
    <text evidence="3">The sequence shown here is derived from an EMBL/GenBank/DDBJ whole genome shotgun (WGS) entry which is preliminary data.</text>
</comment>
<reference evidence="3" key="1">
    <citation type="submission" date="2022-09" db="EMBL/GenBank/DDBJ databases">
        <authorList>
            <person name="Yuan C."/>
            <person name="Ke Z."/>
        </authorList>
    </citation>
    <scope>NUCLEOTIDE SEQUENCE</scope>
    <source>
        <strain evidence="3">LB-8</strain>
    </source>
</reference>
<dbReference type="GO" id="GO:0005992">
    <property type="term" value="P:trehalose biosynthetic process"/>
    <property type="evidence" value="ECO:0007669"/>
    <property type="project" value="InterPro"/>
</dbReference>
<evidence type="ECO:0000313" key="4">
    <source>
        <dbReference type="Proteomes" id="UP001155483"/>
    </source>
</evidence>
<comment type="similarity">
    <text evidence="2">Belongs to the glycosyltransferase 20 family.</text>
</comment>
<protein>
    <submittedName>
        <fullName evidence="3">Bifunctional alpha,alpha-trehalose-phosphate synthase (UDP-forming)/trehalose-phosphatase</fullName>
    </submittedName>
</protein>
<gene>
    <name evidence="3" type="ORF">OCK74_09175</name>
</gene>
<dbReference type="InterPro" id="IPR006379">
    <property type="entry name" value="HAD-SF_hydro_IIB"/>
</dbReference>
<dbReference type="InterPro" id="IPR023214">
    <property type="entry name" value="HAD_sf"/>
</dbReference>
<dbReference type="Pfam" id="PF02358">
    <property type="entry name" value="Trehalose_PPase"/>
    <property type="match status" value="1"/>
</dbReference>
<dbReference type="EMBL" id="JAOTIF010000005">
    <property type="protein sequence ID" value="MCU7549287.1"/>
    <property type="molecule type" value="Genomic_DNA"/>
</dbReference>
<dbReference type="PANTHER" id="PTHR10788:SF106">
    <property type="entry name" value="BCDNA.GH08860"/>
    <property type="match status" value="1"/>
</dbReference>
<dbReference type="SUPFAM" id="SSF53756">
    <property type="entry name" value="UDP-Glycosyltransferase/glycogen phosphorylase"/>
    <property type="match status" value="1"/>
</dbReference>
<dbReference type="InterPro" id="IPR036412">
    <property type="entry name" value="HAD-like_sf"/>
</dbReference>
<dbReference type="Gene3D" id="3.40.50.1000">
    <property type="entry name" value="HAD superfamily/HAD-like"/>
    <property type="match status" value="1"/>
</dbReference>
<evidence type="ECO:0000256" key="2">
    <source>
        <dbReference type="ARBA" id="ARBA00008799"/>
    </source>
</evidence>
<dbReference type="RefSeq" id="WP_279296728.1">
    <property type="nucleotide sequence ID" value="NZ_JAOTIF010000005.1"/>
</dbReference>
<dbReference type="SUPFAM" id="SSF56784">
    <property type="entry name" value="HAD-like"/>
    <property type="match status" value="1"/>
</dbReference>
<dbReference type="NCBIfam" id="NF011071">
    <property type="entry name" value="PRK14501.1"/>
    <property type="match status" value="1"/>
</dbReference>
<name>A0A9X2XVP4_9BACT</name>
<dbReference type="Proteomes" id="UP001155483">
    <property type="component" value="Unassembled WGS sequence"/>
</dbReference>
<dbReference type="InterPro" id="IPR003337">
    <property type="entry name" value="Trehalose_PPase"/>
</dbReference>
<dbReference type="CDD" id="cd01627">
    <property type="entry name" value="HAD_TPP"/>
    <property type="match status" value="1"/>
</dbReference>
<dbReference type="PANTHER" id="PTHR10788">
    <property type="entry name" value="TREHALOSE-6-PHOSPHATE SYNTHASE"/>
    <property type="match status" value="1"/>
</dbReference>